<organism evidence="8 9">
    <name type="scientific">Metarhizium robertsii (strain ARSEF 23 / ATCC MYA-3075)</name>
    <name type="common">Metarhizium anisopliae (strain ARSEF 23)</name>
    <dbReference type="NCBI Taxonomy" id="655844"/>
    <lineage>
        <taxon>Eukaryota</taxon>
        <taxon>Fungi</taxon>
        <taxon>Dikarya</taxon>
        <taxon>Ascomycota</taxon>
        <taxon>Pezizomycotina</taxon>
        <taxon>Sordariomycetes</taxon>
        <taxon>Hypocreomycetidae</taxon>
        <taxon>Hypocreales</taxon>
        <taxon>Clavicipitaceae</taxon>
        <taxon>Metarhizium</taxon>
    </lineage>
</organism>
<dbReference type="GO" id="GO:0020037">
    <property type="term" value="F:heme binding"/>
    <property type="evidence" value="ECO:0007669"/>
    <property type="project" value="InterPro"/>
</dbReference>
<reference evidence="8 9" key="1">
    <citation type="journal article" date="2011" name="PLoS Genet.">
        <title>Genome sequencing and comparative transcriptomics of the model entomopathogenic fungi Metarhizium anisopliae and M. acridum.</title>
        <authorList>
            <person name="Gao Q."/>
            <person name="Jin K."/>
            <person name="Ying S.H."/>
            <person name="Zhang Y."/>
            <person name="Xiao G."/>
            <person name="Shang Y."/>
            <person name="Duan Z."/>
            <person name="Hu X."/>
            <person name="Xie X.Q."/>
            <person name="Zhou G."/>
            <person name="Peng G."/>
            <person name="Luo Z."/>
            <person name="Huang W."/>
            <person name="Wang B."/>
            <person name="Fang W."/>
            <person name="Wang S."/>
            <person name="Zhong Y."/>
            <person name="Ma L.J."/>
            <person name="St Leger R.J."/>
            <person name="Zhao G.P."/>
            <person name="Pei Y."/>
            <person name="Feng M.G."/>
            <person name="Xia Y."/>
            <person name="Wang C."/>
        </authorList>
    </citation>
    <scope>NUCLEOTIDE SEQUENCE [LARGE SCALE GENOMIC DNA]</scope>
    <source>
        <strain evidence="9">ARSEF 23 / ATCC MYA-3075</strain>
    </source>
</reference>
<dbReference type="AlphaFoldDB" id="E9EK96"/>
<keyword evidence="5" id="KW-0560">Oxidoreductase</keyword>
<proteinExistence type="inferred from homology"/>
<comment type="cofactor">
    <cofactor evidence="1">
        <name>heme</name>
        <dbReference type="ChEBI" id="CHEBI:30413"/>
    </cofactor>
</comment>
<evidence type="ECO:0000256" key="1">
    <source>
        <dbReference type="ARBA" id="ARBA00001971"/>
    </source>
</evidence>
<keyword evidence="3" id="KW-0349">Heme</keyword>
<dbReference type="GO" id="GO:0016705">
    <property type="term" value="F:oxidoreductase activity, acting on paired donors, with incorporation or reduction of molecular oxygen"/>
    <property type="evidence" value="ECO:0007669"/>
    <property type="project" value="InterPro"/>
</dbReference>
<dbReference type="HOGENOM" id="CLU_001570_14_4_1"/>
<gene>
    <name evidence="8" type="ORF">MAA_00911</name>
</gene>
<protein>
    <submittedName>
        <fullName evidence="8">Cytochrome P450 CYP58T2</fullName>
    </submittedName>
</protein>
<keyword evidence="7" id="KW-0503">Monooxygenase</keyword>
<dbReference type="GO" id="GO:0005506">
    <property type="term" value="F:iron ion binding"/>
    <property type="evidence" value="ECO:0007669"/>
    <property type="project" value="InterPro"/>
</dbReference>
<dbReference type="Proteomes" id="UP000002498">
    <property type="component" value="Unassembled WGS sequence"/>
</dbReference>
<dbReference type="SUPFAM" id="SSF48264">
    <property type="entry name" value="Cytochrome P450"/>
    <property type="match status" value="1"/>
</dbReference>
<evidence type="ECO:0000313" key="8">
    <source>
        <dbReference type="EMBL" id="EFZ03837.2"/>
    </source>
</evidence>
<evidence type="ECO:0000256" key="4">
    <source>
        <dbReference type="ARBA" id="ARBA00022723"/>
    </source>
</evidence>
<dbReference type="PANTHER" id="PTHR24305">
    <property type="entry name" value="CYTOCHROME P450"/>
    <property type="match status" value="1"/>
</dbReference>
<dbReference type="InterPro" id="IPR001128">
    <property type="entry name" value="Cyt_P450"/>
</dbReference>
<evidence type="ECO:0000256" key="6">
    <source>
        <dbReference type="ARBA" id="ARBA00023004"/>
    </source>
</evidence>
<evidence type="ECO:0000256" key="7">
    <source>
        <dbReference type="ARBA" id="ARBA00023033"/>
    </source>
</evidence>
<dbReference type="OrthoDB" id="3945418at2759"/>
<reference evidence="8 9" key="2">
    <citation type="journal article" date="2014" name="Proc. Natl. Acad. Sci. U.S.A.">
        <title>Trajectory and genomic determinants of fungal-pathogen speciation and host adaptation.</title>
        <authorList>
            <person name="Hu X."/>
            <person name="Xiao G."/>
            <person name="Zheng P."/>
            <person name="Shang Y."/>
            <person name="Su Y."/>
            <person name="Zhang X."/>
            <person name="Liu X."/>
            <person name="Zhan S."/>
            <person name="St Leger R.J."/>
            <person name="Wang C."/>
        </authorList>
    </citation>
    <scope>GENOME REANNOTATION</scope>
    <source>
        <strain evidence="9">ARSEF 23 / ATCC MYA-3075</strain>
    </source>
</reference>
<dbReference type="GO" id="GO:0004497">
    <property type="term" value="F:monooxygenase activity"/>
    <property type="evidence" value="ECO:0007669"/>
    <property type="project" value="UniProtKB-KW"/>
</dbReference>
<evidence type="ECO:0000313" key="9">
    <source>
        <dbReference type="Proteomes" id="UP000002498"/>
    </source>
</evidence>
<dbReference type="KEGG" id="maj:MAA_00911"/>
<dbReference type="PANTHER" id="PTHR24305:SF157">
    <property type="entry name" value="N-ACETYLTRYPTOPHAN 6-HYDROXYLASE IVOC-RELATED"/>
    <property type="match status" value="1"/>
</dbReference>
<keyword evidence="4" id="KW-0479">Metal-binding</keyword>
<dbReference type="EMBL" id="ADNJ02000008">
    <property type="protein sequence ID" value="EFZ03837.2"/>
    <property type="molecule type" value="Genomic_DNA"/>
</dbReference>
<accession>E9EK96</accession>
<dbReference type="Pfam" id="PF00067">
    <property type="entry name" value="p450"/>
    <property type="match status" value="1"/>
</dbReference>
<sequence length="417" mass="48260">MAPRHFCAHLQQHEHGEKKAYTPRHTRIPSSHQLYCNNYPPSFFHPLAGFPGPKFAAATSWYAFYYDAVKGGQFYREMKRMHDKYGPIVRINPKEVHILDASFYDEIYAPASKRRDKYDQWVVFPDVPTGAFATCPHEHHHIRRQALNLSFSKKVIYEIENLLVNKARRLCSRFEKMAQTGEEVRIDAAFFALANDIITQYTFGECYDCLTEDDFRKDFKRILLSAVETGAFVRQFPWLVGFVRRIPFWVLGRISRGFATILNWESIVRRRVETWMATSKTENQTEVTSVFSRLLTSDLPDSEKSFQRLVDEGKSLTGEGSETISWTLTLLIWYVTQDKEILENLRQDLNDMPRGGSRPSLLSWIDKRAYLKVVKDAAVTEALRLNYDALGRLTRVAQEPIQYGDRVIPPGVSAAQR</sequence>
<evidence type="ECO:0000256" key="5">
    <source>
        <dbReference type="ARBA" id="ARBA00023002"/>
    </source>
</evidence>
<comment type="similarity">
    <text evidence="2">Belongs to the cytochrome P450 family.</text>
</comment>
<name>E9EK96_METRA</name>
<dbReference type="GeneID" id="19255197"/>
<comment type="caution">
    <text evidence="8">The sequence shown here is derived from an EMBL/GenBank/DDBJ whole genome shotgun (WGS) entry which is preliminary data.</text>
</comment>
<dbReference type="RefSeq" id="XP_007817100.2">
    <property type="nucleotide sequence ID" value="XM_007818909.2"/>
</dbReference>
<dbReference type="InterPro" id="IPR050121">
    <property type="entry name" value="Cytochrome_P450_monoxygenase"/>
</dbReference>
<dbReference type="InterPro" id="IPR036396">
    <property type="entry name" value="Cyt_P450_sf"/>
</dbReference>
<keyword evidence="9" id="KW-1185">Reference proteome</keyword>
<evidence type="ECO:0000256" key="2">
    <source>
        <dbReference type="ARBA" id="ARBA00010617"/>
    </source>
</evidence>
<keyword evidence="6" id="KW-0408">Iron</keyword>
<evidence type="ECO:0000256" key="3">
    <source>
        <dbReference type="ARBA" id="ARBA00022617"/>
    </source>
</evidence>
<dbReference type="CDD" id="cd11062">
    <property type="entry name" value="CYP58-like"/>
    <property type="match status" value="1"/>
</dbReference>
<dbReference type="Gene3D" id="1.10.630.10">
    <property type="entry name" value="Cytochrome P450"/>
    <property type="match status" value="1"/>
</dbReference>